<feature type="region of interest" description="Disordered" evidence="1">
    <location>
        <begin position="46"/>
        <end position="73"/>
    </location>
</feature>
<reference evidence="5" key="1">
    <citation type="submission" date="2017-02" db="UniProtKB">
        <authorList>
            <consortium name="WormBaseParasite"/>
        </authorList>
    </citation>
    <scope>IDENTIFICATION</scope>
</reference>
<dbReference type="WBParaSite" id="TTAC_0000939901-mRNA-1">
    <property type="protein sequence ID" value="TTAC_0000939901-mRNA-1"/>
    <property type="gene ID" value="TTAC_0000939901"/>
</dbReference>
<evidence type="ECO:0000256" key="2">
    <source>
        <dbReference type="SAM" id="SignalP"/>
    </source>
</evidence>
<keyword evidence="4" id="KW-1185">Reference proteome</keyword>
<accession>A0A0R3X778</accession>
<evidence type="ECO:0000313" key="4">
    <source>
        <dbReference type="Proteomes" id="UP000274429"/>
    </source>
</evidence>
<feature type="signal peptide" evidence="2">
    <location>
        <begin position="1"/>
        <end position="29"/>
    </location>
</feature>
<sequence length="107" mass="11905">MQNPSTGTPLLLLLLLLLAFTSHFAFTNAAWIKRSRPSLNVESVDASHLSEVDEGTDDANEGADGDEESEEVLVAARSPPIRIFSQCYYDYLAKRIECYPKFDIVPL</sequence>
<evidence type="ECO:0000256" key="1">
    <source>
        <dbReference type="SAM" id="MobiDB-lite"/>
    </source>
</evidence>
<evidence type="ECO:0000313" key="5">
    <source>
        <dbReference type="WBParaSite" id="TTAC_0000939901-mRNA-1"/>
    </source>
</evidence>
<dbReference type="Proteomes" id="UP000274429">
    <property type="component" value="Unassembled WGS sequence"/>
</dbReference>
<proteinExistence type="predicted"/>
<feature type="compositionally biased region" description="Acidic residues" evidence="1">
    <location>
        <begin position="52"/>
        <end position="71"/>
    </location>
</feature>
<reference evidence="3 4" key="2">
    <citation type="submission" date="2018-11" db="EMBL/GenBank/DDBJ databases">
        <authorList>
            <consortium name="Pathogen Informatics"/>
        </authorList>
    </citation>
    <scope>NUCLEOTIDE SEQUENCE [LARGE SCALE GENOMIC DNA]</scope>
</reference>
<protein>
    <submittedName>
        <fullName evidence="5">Expressed conserved protein</fullName>
    </submittedName>
</protein>
<name>A0A0R3X778_HYDTA</name>
<dbReference type="EMBL" id="UYWX01020792">
    <property type="protein sequence ID" value="VDM34167.1"/>
    <property type="molecule type" value="Genomic_DNA"/>
</dbReference>
<organism evidence="5">
    <name type="scientific">Hydatigena taeniaeformis</name>
    <name type="common">Feline tapeworm</name>
    <name type="synonym">Taenia taeniaeformis</name>
    <dbReference type="NCBI Taxonomy" id="6205"/>
    <lineage>
        <taxon>Eukaryota</taxon>
        <taxon>Metazoa</taxon>
        <taxon>Spiralia</taxon>
        <taxon>Lophotrochozoa</taxon>
        <taxon>Platyhelminthes</taxon>
        <taxon>Cestoda</taxon>
        <taxon>Eucestoda</taxon>
        <taxon>Cyclophyllidea</taxon>
        <taxon>Taeniidae</taxon>
        <taxon>Hydatigera</taxon>
    </lineage>
</organism>
<dbReference type="AlphaFoldDB" id="A0A0R3X778"/>
<evidence type="ECO:0000313" key="3">
    <source>
        <dbReference type="EMBL" id="VDM34167.1"/>
    </source>
</evidence>
<feature type="chain" id="PRO_5043133214" evidence="2">
    <location>
        <begin position="30"/>
        <end position="107"/>
    </location>
</feature>
<gene>
    <name evidence="3" type="ORF">TTAC_LOCUS9384</name>
</gene>
<keyword evidence="2" id="KW-0732">Signal</keyword>